<dbReference type="Proteomes" id="UP000075476">
    <property type="component" value="Unassembled WGS sequence"/>
</dbReference>
<dbReference type="RefSeq" id="WP_061663888.1">
    <property type="nucleotide sequence ID" value="NZ_LOMO01000224.1"/>
</dbReference>
<accession>A0A9X0MFP9</accession>
<proteinExistence type="predicted"/>
<evidence type="ECO:0000313" key="1">
    <source>
        <dbReference type="EMBL" id="KXY31114.1"/>
    </source>
</evidence>
<name>A0A9X0MFP9_BACCE</name>
<reference evidence="1 2" key="1">
    <citation type="submission" date="2015-12" db="EMBL/GenBank/DDBJ databases">
        <title>Bacillus cereus Group isolate.</title>
        <authorList>
            <person name="Kovac J."/>
        </authorList>
    </citation>
    <scope>NUCLEOTIDE SEQUENCE [LARGE SCALE GENOMIC DNA]</scope>
    <source>
        <strain evidence="1 2">FSL K6-0073</strain>
    </source>
</reference>
<evidence type="ECO:0000313" key="2">
    <source>
        <dbReference type="Proteomes" id="UP000075476"/>
    </source>
</evidence>
<protein>
    <submittedName>
        <fullName evidence="1">Uncharacterized protein</fullName>
    </submittedName>
</protein>
<comment type="caution">
    <text evidence="1">The sequence shown here is derived from an EMBL/GenBank/DDBJ whole genome shotgun (WGS) entry which is preliminary data.</text>
</comment>
<organism evidence="1 2">
    <name type="scientific">Bacillus cereus</name>
    <dbReference type="NCBI Taxonomy" id="1396"/>
    <lineage>
        <taxon>Bacteria</taxon>
        <taxon>Bacillati</taxon>
        <taxon>Bacillota</taxon>
        <taxon>Bacilli</taxon>
        <taxon>Bacillales</taxon>
        <taxon>Bacillaceae</taxon>
        <taxon>Bacillus</taxon>
        <taxon>Bacillus cereus group</taxon>
    </lineage>
</organism>
<dbReference type="EMBL" id="LOMO01000224">
    <property type="protein sequence ID" value="KXY31114.1"/>
    <property type="molecule type" value="Genomic_DNA"/>
</dbReference>
<sequence>MAIPYIDINNVLQKWAANDPPIEGFTVENVLASVHLPISKYEEVVDYLMRKRGYELIPLKMLLCPKNHKGPVFELDQPIDDEEIFECFCGEDYYYEPEKVLLVFNFTEDFKKEALKKKTISQERMLTLV</sequence>
<gene>
    <name evidence="1" type="ORF">AT268_16375</name>
</gene>
<dbReference type="AlphaFoldDB" id="A0A9X0MFP9"/>